<dbReference type="GO" id="GO:0032196">
    <property type="term" value="P:transposition"/>
    <property type="evidence" value="ECO:0007669"/>
    <property type="project" value="UniProtKB-KW"/>
</dbReference>
<keyword evidence="24" id="KW-1185">Reference proteome</keyword>
<dbReference type="GO" id="GO:0003964">
    <property type="term" value="F:RNA-directed DNA polymerase activity"/>
    <property type="evidence" value="ECO:0007669"/>
    <property type="project" value="UniProtKB-KW"/>
</dbReference>
<evidence type="ECO:0000256" key="16">
    <source>
        <dbReference type="ARBA" id="ARBA00022918"/>
    </source>
</evidence>
<dbReference type="EMBL" id="AVOT02010329">
    <property type="protein sequence ID" value="MBW0489937.1"/>
    <property type="molecule type" value="Genomic_DNA"/>
</dbReference>
<name>A0A9Q3CU75_9BASI</name>
<evidence type="ECO:0000256" key="1">
    <source>
        <dbReference type="ARBA" id="ARBA00002180"/>
    </source>
</evidence>
<evidence type="ECO:0000256" key="10">
    <source>
        <dbReference type="ARBA" id="ARBA00022759"/>
    </source>
</evidence>
<accession>A0A9Q3CU75</accession>
<reference evidence="23" key="1">
    <citation type="submission" date="2021-03" db="EMBL/GenBank/DDBJ databases">
        <title>Draft genome sequence of rust myrtle Austropuccinia psidii MF-1, a brazilian biotype.</title>
        <authorList>
            <person name="Quecine M.C."/>
            <person name="Pachon D.M.R."/>
            <person name="Bonatelli M.L."/>
            <person name="Correr F.H."/>
            <person name="Franceschini L.M."/>
            <person name="Leite T.F."/>
            <person name="Margarido G.R.A."/>
            <person name="Almeida C.A."/>
            <person name="Ferrarezi J.A."/>
            <person name="Labate C.A."/>
        </authorList>
    </citation>
    <scope>NUCLEOTIDE SEQUENCE</scope>
    <source>
        <strain evidence="23">MF-1</strain>
    </source>
</reference>
<evidence type="ECO:0000313" key="23">
    <source>
        <dbReference type="EMBL" id="MBW0489937.1"/>
    </source>
</evidence>
<evidence type="ECO:0000256" key="21">
    <source>
        <dbReference type="ARBA" id="ARBA00049244"/>
    </source>
</evidence>
<dbReference type="GO" id="GO:0008270">
    <property type="term" value="F:zinc ion binding"/>
    <property type="evidence" value="ECO:0007669"/>
    <property type="project" value="InterPro"/>
</dbReference>
<evidence type="ECO:0000256" key="19">
    <source>
        <dbReference type="ARBA" id="ARBA00023172"/>
    </source>
</evidence>
<keyword evidence="10" id="KW-0255">Endonuclease</keyword>
<evidence type="ECO:0000256" key="14">
    <source>
        <dbReference type="ARBA" id="ARBA00022884"/>
    </source>
</evidence>
<dbReference type="InterPro" id="IPR025724">
    <property type="entry name" value="GAG-pre-integrase_dom"/>
</dbReference>
<dbReference type="InterPro" id="IPR036875">
    <property type="entry name" value="Znf_CCHC_sf"/>
</dbReference>
<evidence type="ECO:0000256" key="12">
    <source>
        <dbReference type="ARBA" id="ARBA00022840"/>
    </source>
</evidence>
<dbReference type="InterPro" id="IPR012337">
    <property type="entry name" value="RNaseH-like_sf"/>
</dbReference>
<dbReference type="GO" id="GO:0008233">
    <property type="term" value="F:peptidase activity"/>
    <property type="evidence" value="ECO:0007669"/>
    <property type="project" value="UniProtKB-KW"/>
</dbReference>
<keyword evidence="6" id="KW-0548">Nucleotidyltransferase</keyword>
<keyword evidence="13" id="KW-0460">Magnesium</keyword>
<dbReference type="InterPro" id="IPR039537">
    <property type="entry name" value="Retrotran_Ty1/copia-like"/>
</dbReference>
<keyword evidence="17" id="KW-0239">DNA-directed DNA polymerase</keyword>
<evidence type="ECO:0000256" key="4">
    <source>
        <dbReference type="ARBA" id="ARBA00022664"/>
    </source>
</evidence>
<dbReference type="InterPro" id="IPR001584">
    <property type="entry name" value="Integrase_cat-core"/>
</dbReference>
<keyword evidence="18" id="KW-0917">Virion maturation</keyword>
<dbReference type="GO" id="GO:0006508">
    <property type="term" value="P:proteolysis"/>
    <property type="evidence" value="ECO:0007669"/>
    <property type="project" value="UniProtKB-KW"/>
</dbReference>
<evidence type="ECO:0000256" key="5">
    <source>
        <dbReference type="ARBA" id="ARBA00022670"/>
    </source>
</evidence>
<evidence type="ECO:0000256" key="17">
    <source>
        <dbReference type="ARBA" id="ARBA00022932"/>
    </source>
</evidence>
<dbReference type="SUPFAM" id="SSF57756">
    <property type="entry name" value="Retrovirus zinc finger-like domains"/>
    <property type="match status" value="1"/>
</dbReference>
<evidence type="ECO:0000256" key="20">
    <source>
        <dbReference type="ARBA" id="ARBA00048173"/>
    </source>
</evidence>
<dbReference type="InterPro" id="IPR054722">
    <property type="entry name" value="PolX-like_BBD"/>
</dbReference>
<keyword evidence="12" id="KW-0067">ATP-binding</keyword>
<keyword evidence="11" id="KW-0378">Hydrolase</keyword>
<comment type="catalytic activity">
    <reaction evidence="20">
        <text>DNA(n) + a 2'-deoxyribonucleoside 5'-triphosphate = DNA(n+1) + diphosphate</text>
        <dbReference type="Rhea" id="RHEA:22508"/>
        <dbReference type="Rhea" id="RHEA-COMP:17339"/>
        <dbReference type="Rhea" id="RHEA-COMP:17340"/>
        <dbReference type="ChEBI" id="CHEBI:33019"/>
        <dbReference type="ChEBI" id="CHEBI:61560"/>
        <dbReference type="ChEBI" id="CHEBI:173112"/>
        <dbReference type="EC" id="2.7.7.49"/>
    </reaction>
</comment>
<dbReference type="GO" id="GO:0015074">
    <property type="term" value="P:DNA integration"/>
    <property type="evidence" value="ECO:0007669"/>
    <property type="project" value="UniProtKB-KW"/>
</dbReference>
<evidence type="ECO:0000313" key="24">
    <source>
        <dbReference type="Proteomes" id="UP000765509"/>
    </source>
</evidence>
<dbReference type="InterPro" id="IPR057670">
    <property type="entry name" value="SH3_retrovirus"/>
</dbReference>
<keyword evidence="14" id="KW-0694">RNA-binding</keyword>
<dbReference type="Proteomes" id="UP000765509">
    <property type="component" value="Unassembled WGS sequence"/>
</dbReference>
<keyword evidence="8" id="KW-0479">Metal-binding</keyword>
<dbReference type="SUPFAM" id="SSF53098">
    <property type="entry name" value="Ribonuclease H-like"/>
    <property type="match status" value="1"/>
</dbReference>
<keyword evidence="2" id="KW-0815">Transposition</keyword>
<keyword evidence="17" id="KW-0808">Transferase</keyword>
<dbReference type="Pfam" id="PF13976">
    <property type="entry name" value="gag_pre-integrs"/>
    <property type="match status" value="1"/>
</dbReference>
<keyword evidence="15" id="KW-0229">DNA integration</keyword>
<comment type="caution">
    <text evidence="23">The sequence shown here is derived from an EMBL/GenBank/DDBJ whole genome shotgun (WGS) entry which is preliminary data.</text>
</comment>
<evidence type="ECO:0000256" key="13">
    <source>
        <dbReference type="ARBA" id="ARBA00022842"/>
    </source>
</evidence>
<keyword evidence="9" id="KW-0547">Nucleotide-binding</keyword>
<comment type="catalytic activity">
    <reaction evidence="21">
        <text>DNA(n) + a 2'-deoxyribonucleoside 5'-triphosphate = DNA(n+1) + diphosphate</text>
        <dbReference type="Rhea" id="RHEA:22508"/>
        <dbReference type="Rhea" id="RHEA-COMP:17339"/>
        <dbReference type="Rhea" id="RHEA-COMP:17340"/>
        <dbReference type="ChEBI" id="CHEBI:33019"/>
        <dbReference type="ChEBI" id="CHEBI:61560"/>
        <dbReference type="ChEBI" id="CHEBI:173112"/>
        <dbReference type="EC" id="2.7.7.7"/>
    </reaction>
</comment>
<protein>
    <recommendedName>
        <fullName evidence="22">Integrase catalytic domain-containing protein</fullName>
    </recommendedName>
</protein>
<evidence type="ECO:0000256" key="15">
    <source>
        <dbReference type="ARBA" id="ARBA00022908"/>
    </source>
</evidence>
<feature type="domain" description="Integrase catalytic" evidence="22">
    <location>
        <begin position="241"/>
        <end position="400"/>
    </location>
</feature>
<keyword evidence="3" id="KW-1188">Viral release from host cell</keyword>
<evidence type="ECO:0000256" key="8">
    <source>
        <dbReference type="ARBA" id="ARBA00022723"/>
    </source>
</evidence>
<evidence type="ECO:0000256" key="18">
    <source>
        <dbReference type="ARBA" id="ARBA00023113"/>
    </source>
</evidence>
<dbReference type="Pfam" id="PF25597">
    <property type="entry name" value="SH3_retrovirus"/>
    <property type="match status" value="1"/>
</dbReference>
<keyword evidence="19" id="KW-0233">DNA recombination</keyword>
<evidence type="ECO:0000256" key="9">
    <source>
        <dbReference type="ARBA" id="ARBA00022741"/>
    </source>
</evidence>
<evidence type="ECO:0000256" key="7">
    <source>
        <dbReference type="ARBA" id="ARBA00022722"/>
    </source>
</evidence>
<dbReference type="GO" id="GO:0006310">
    <property type="term" value="P:DNA recombination"/>
    <property type="evidence" value="ECO:0007669"/>
    <property type="project" value="UniProtKB-KW"/>
</dbReference>
<dbReference type="GO" id="GO:0003723">
    <property type="term" value="F:RNA binding"/>
    <property type="evidence" value="ECO:0007669"/>
    <property type="project" value="UniProtKB-KW"/>
</dbReference>
<evidence type="ECO:0000256" key="3">
    <source>
        <dbReference type="ARBA" id="ARBA00022612"/>
    </source>
</evidence>
<dbReference type="OrthoDB" id="775972at2759"/>
<keyword evidence="16" id="KW-0695">RNA-directed DNA polymerase</keyword>
<evidence type="ECO:0000256" key="6">
    <source>
        <dbReference type="ARBA" id="ARBA00022695"/>
    </source>
</evidence>
<gene>
    <name evidence="23" type="ORF">O181_029652</name>
</gene>
<dbReference type="PANTHER" id="PTHR42648">
    <property type="entry name" value="TRANSPOSASE, PUTATIVE-RELATED"/>
    <property type="match status" value="1"/>
</dbReference>
<dbReference type="GO" id="GO:0005524">
    <property type="term" value="F:ATP binding"/>
    <property type="evidence" value="ECO:0007669"/>
    <property type="project" value="UniProtKB-KW"/>
</dbReference>
<dbReference type="PROSITE" id="PS50994">
    <property type="entry name" value="INTEGRASE"/>
    <property type="match status" value="1"/>
</dbReference>
<dbReference type="PANTHER" id="PTHR42648:SF11">
    <property type="entry name" value="TRANSPOSON TY4-P GAG-POL POLYPROTEIN"/>
    <property type="match status" value="1"/>
</dbReference>
<dbReference type="GO" id="GO:0006397">
    <property type="term" value="P:mRNA processing"/>
    <property type="evidence" value="ECO:0007669"/>
    <property type="project" value="UniProtKB-KW"/>
</dbReference>
<sequence length="488" mass="55529">MHPAAWETKWLSPEHPCTYCFQWGHWPMDCPRKSAGKPPIEDPNFRYCIRHYKLVLIDSGATHHVAGSRLFFITYKRINLELSVATTAKHPVVSIGTIKLCTPDDDLWLHKALHCKKVPGVVISLGWFHERDGRIGFRNGIFCLRQNTTCCNSVWLNNRWLLNTISNPCCNEAILTRNNIMSTLIHNRLAHVSMRTVRRMKNLGCVEGLPPDVELKDIPHCRSCTLAKSRHIPTMPASRQIACVPGDVIAVDLMGLFPLSVDKFLYAMIIQDHVSSLVAFIPLKAKSEAAKHLRDWLVQLANIAHAAIKRVCTDNGGEFNSFFKEKGIIHEKTIPYKHHQNGKVELTNQTLVEAASSMMIRANLPSIFWTYTLRRAAWVFNRVLHNNNVTTPYETIIKRRPSLALLWVFGFKAFIHNMTQKKDLTAKAKEVIHLGVAQDSQGWVFFDPTTGGLVRSLAVTFKEDMFSQFCEKGQINLNLIELKDLFDN</sequence>
<dbReference type="GO" id="GO:0003887">
    <property type="term" value="F:DNA-directed DNA polymerase activity"/>
    <property type="evidence" value="ECO:0007669"/>
    <property type="project" value="UniProtKB-KW"/>
</dbReference>
<organism evidence="23 24">
    <name type="scientific">Austropuccinia psidii MF-1</name>
    <dbReference type="NCBI Taxonomy" id="1389203"/>
    <lineage>
        <taxon>Eukaryota</taxon>
        <taxon>Fungi</taxon>
        <taxon>Dikarya</taxon>
        <taxon>Basidiomycota</taxon>
        <taxon>Pucciniomycotina</taxon>
        <taxon>Pucciniomycetes</taxon>
        <taxon>Pucciniales</taxon>
        <taxon>Sphaerophragmiaceae</taxon>
        <taxon>Austropuccinia</taxon>
    </lineage>
</organism>
<dbReference type="GO" id="GO:0004519">
    <property type="term" value="F:endonuclease activity"/>
    <property type="evidence" value="ECO:0007669"/>
    <property type="project" value="UniProtKB-KW"/>
</dbReference>
<dbReference type="Pfam" id="PF22936">
    <property type="entry name" value="Pol_BBD"/>
    <property type="match status" value="1"/>
</dbReference>
<comment type="function">
    <text evidence="1">The aspartyl protease (PR) mediates the proteolytic cleavages of the Gag and Gag-Pol polyproteins after assembly of the VLP.</text>
</comment>
<keyword evidence="5" id="KW-0645">Protease</keyword>
<keyword evidence="7" id="KW-0540">Nuclease</keyword>
<keyword evidence="4" id="KW-0507">mRNA processing</keyword>
<evidence type="ECO:0000256" key="11">
    <source>
        <dbReference type="ARBA" id="ARBA00022801"/>
    </source>
</evidence>
<dbReference type="Gene3D" id="3.30.420.10">
    <property type="entry name" value="Ribonuclease H-like superfamily/Ribonuclease H"/>
    <property type="match status" value="1"/>
</dbReference>
<evidence type="ECO:0000259" key="22">
    <source>
        <dbReference type="PROSITE" id="PS50994"/>
    </source>
</evidence>
<proteinExistence type="predicted"/>
<dbReference type="GO" id="GO:0005634">
    <property type="term" value="C:nucleus"/>
    <property type="evidence" value="ECO:0007669"/>
    <property type="project" value="UniProtKB-ARBA"/>
</dbReference>
<dbReference type="AlphaFoldDB" id="A0A9Q3CU75"/>
<evidence type="ECO:0000256" key="2">
    <source>
        <dbReference type="ARBA" id="ARBA00022578"/>
    </source>
</evidence>
<dbReference type="InterPro" id="IPR036397">
    <property type="entry name" value="RNaseH_sf"/>
</dbReference>